<evidence type="ECO:0000256" key="3">
    <source>
        <dbReference type="ARBA" id="ARBA00022664"/>
    </source>
</evidence>
<feature type="domain" description="Pinin/SDK/MemA protein" evidence="9">
    <location>
        <begin position="117"/>
        <end position="213"/>
    </location>
</feature>
<sequence>MEQHGREPAPAQAGPSGSSKDADPPPSTTVEASPTRRTQRSCTPQSLPSTSPTASRNPSRSPSTSRRSLKRTTFSPVPEESHASHTALAISSSTPPPEPASKKPRSASRTTSGDPKAARRGQRLFGVLTSTLTQFKRDSESDRAATLAQRRAQIEARSASKLALSSHQIDASLLHRSLLWEARSLSEQIVTGDIQRKTLRGLKRRMASFLYTPTTCREREDRLAANIPTSSTGGGRRADEEGDFAVYFLPGKTLPEQEDKLNDQEDSVDDKIDRFDDRWEEERRRLLQRLEDVKAKIREI</sequence>
<dbReference type="RefSeq" id="XP_012191610.1">
    <property type="nucleotide sequence ID" value="XM_012336220.1"/>
</dbReference>
<dbReference type="EMBL" id="DF238815">
    <property type="protein sequence ID" value="GAC98023.1"/>
    <property type="molecule type" value="Genomic_DNA"/>
</dbReference>
<keyword evidence="7" id="KW-0539">Nucleus</keyword>
<keyword evidence="3" id="KW-0507">mRNA processing</keyword>
<reference evidence="11" key="1">
    <citation type="journal article" date="2013" name="Genome Announc.">
        <title>Draft genome sequence of the basidiomycetous yeast-like fungus Pseudozyma hubeiensis SY62, which produces an abundant amount of the biosurfactant mannosylerythritol lipids.</title>
        <authorList>
            <person name="Konishi M."/>
            <person name="Hatada Y."/>
            <person name="Horiuchi J."/>
        </authorList>
    </citation>
    <scope>NUCLEOTIDE SEQUENCE [LARGE SCALE GENOMIC DNA]</scope>
    <source>
        <strain evidence="11">SY62</strain>
    </source>
</reference>
<dbReference type="GO" id="GO:0071013">
    <property type="term" value="C:catalytic step 2 spliceosome"/>
    <property type="evidence" value="ECO:0007669"/>
    <property type="project" value="TreeGrafter"/>
</dbReference>
<evidence type="ECO:0000313" key="11">
    <source>
        <dbReference type="Proteomes" id="UP000014071"/>
    </source>
</evidence>
<evidence type="ECO:0000256" key="5">
    <source>
        <dbReference type="ARBA" id="ARBA00023163"/>
    </source>
</evidence>
<keyword evidence="4" id="KW-0805">Transcription regulation</keyword>
<dbReference type="OrthoDB" id="330772at2759"/>
<protein>
    <recommendedName>
        <fullName evidence="9">Pinin/SDK/MemA protein domain-containing protein</fullName>
    </recommendedName>
</protein>
<dbReference type="Pfam" id="PF04696">
    <property type="entry name" value="Pinin_SDK_memA"/>
    <property type="match status" value="1"/>
</dbReference>
<feature type="compositionally biased region" description="Low complexity" evidence="8">
    <location>
        <begin position="48"/>
        <end position="75"/>
    </location>
</feature>
<keyword evidence="5" id="KW-0804">Transcription</keyword>
<comment type="subcellular location">
    <subcellularLocation>
        <location evidence="1">Nucleus</location>
    </subcellularLocation>
</comment>
<dbReference type="PANTHER" id="PTHR12707:SF0">
    <property type="entry name" value="PININ"/>
    <property type="match status" value="1"/>
</dbReference>
<evidence type="ECO:0000259" key="9">
    <source>
        <dbReference type="Pfam" id="PF04696"/>
    </source>
</evidence>
<organism evidence="10 11">
    <name type="scientific">Pseudozyma hubeiensis (strain SY62)</name>
    <name type="common">Yeast</name>
    <dbReference type="NCBI Taxonomy" id="1305764"/>
    <lineage>
        <taxon>Eukaryota</taxon>
        <taxon>Fungi</taxon>
        <taxon>Dikarya</taxon>
        <taxon>Basidiomycota</taxon>
        <taxon>Ustilaginomycotina</taxon>
        <taxon>Ustilaginomycetes</taxon>
        <taxon>Ustilaginales</taxon>
        <taxon>Ustilaginaceae</taxon>
        <taxon>Pseudozyma</taxon>
    </lineage>
</organism>
<dbReference type="Proteomes" id="UP000014071">
    <property type="component" value="Unassembled WGS sequence"/>
</dbReference>
<dbReference type="PANTHER" id="PTHR12707">
    <property type="entry name" value="PINN"/>
    <property type="match status" value="1"/>
</dbReference>
<feature type="region of interest" description="Disordered" evidence="8">
    <location>
        <begin position="1"/>
        <end position="123"/>
    </location>
</feature>
<dbReference type="HOGENOM" id="CLU_1078187_0_0_1"/>
<dbReference type="InterPro" id="IPR006786">
    <property type="entry name" value="Pinin_SDK_MemA"/>
</dbReference>
<dbReference type="AlphaFoldDB" id="R9P9F6"/>
<dbReference type="eggNOG" id="ENOG502S8HT">
    <property type="taxonomic scope" value="Eukaryota"/>
</dbReference>
<evidence type="ECO:0000256" key="6">
    <source>
        <dbReference type="ARBA" id="ARBA00023187"/>
    </source>
</evidence>
<comment type="similarity">
    <text evidence="2">Belongs to the pinin family.</text>
</comment>
<dbReference type="GeneID" id="24110889"/>
<name>R9P9F6_PSEHS</name>
<proteinExistence type="inferred from homology"/>
<evidence type="ECO:0000313" key="10">
    <source>
        <dbReference type="EMBL" id="GAC98023.1"/>
    </source>
</evidence>
<accession>R9P9F6</accession>
<evidence type="ECO:0000256" key="1">
    <source>
        <dbReference type="ARBA" id="ARBA00004123"/>
    </source>
</evidence>
<dbReference type="GO" id="GO:0008380">
    <property type="term" value="P:RNA splicing"/>
    <property type="evidence" value="ECO:0007669"/>
    <property type="project" value="UniProtKB-KW"/>
</dbReference>
<evidence type="ECO:0000256" key="8">
    <source>
        <dbReference type="SAM" id="MobiDB-lite"/>
    </source>
</evidence>
<keyword evidence="11" id="KW-1185">Reference proteome</keyword>
<dbReference type="STRING" id="1305764.R9P9F6"/>
<dbReference type="InterPro" id="IPR039853">
    <property type="entry name" value="Pinin"/>
</dbReference>
<evidence type="ECO:0000256" key="4">
    <source>
        <dbReference type="ARBA" id="ARBA00023015"/>
    </source>
</evidence>
<keyword evidence="6" id="KW-0508">mRNA splicing</keyword>
<dbReference type="GO" id="GO:0006397">
    <property type="term" value="P:mRNA processing"/>
    <property type="evidence" value="ECO:0007669"/>
    <property type="project" value="UniProtKB-KW"/>
</dbReference>
<evidence type="ECO:0000256" key="2">
    <source>
        <dbReference type="ARBA" id="ARBA00010386"/>
    </source>
</evidence>
<feature type="compositionally biased region" description="Polar residues" evidence="8">
    <location>
        <begin position="28"/>
        <end position="47"/>
    </location>
</feature>
<evidence type="ECO:0000256" key="7">
    <source>
        <dbReference type="ARBA" id="ARBA00023242"/>
    </source>
</evidence>
<gene>
    <name evidence="10" type="ORF">PHSY_005611</name>
</gene>